<keyword evidence="6" id="KW-0406">Ion transport</keyword>
<keyword evidence="9 11" id="KW-0472">Membrane</keyword>
<dbReference type="PANTHER" id="PTHR30069">
    <property type="entry name" value="TONB-DEPENDENT OUTER MEMBRANE RECEPTOR"/>
    <property type="match status" value="1"/>
</dbReference>
<dbReference type="InterPro" id="IPR039426">
    <property type="entry name" value="TonB-dep_rcpt-like"/>
</dbReference>
<keyword evidence="7 12" id="KW-0798">TonB box</keyword>
<keyword evidence="8" id="KW-0626">Porin</keyword>
<dbReference type="PROSITE" id="PS52016">
    <property type="entry name" value="TONB_DEPENDENT_REC_3"/>
    <property type="match status" value="1"/>
</dbReference>
<dbReference type="GO" id="GO:0015420">
    <property type="term" value="F:ABC-type vitamin B12 transporter activity"/>
    <property type="evidence" value="ECO:0007669"/>
    <property type="project" value="InterPro"/>
</dbReference>
<evidence type="ECO:0000256" key="9">
    <source>
        <dbReference type="ARBA" id="ARBA00023136"/>
    </source>
</evidence>
<evidence type="ECO:0000256" key="5">
    <source>
        <dbReference type="ARBA" id="ARBA00022729"/>
    </source>
</evidence>
<gene>
    <name evidence="16" type="primary">btuB_2</name>
    <name evidence="16" type="ORF">PSEWESI4_01976</name>
</gene>
<evidence type="ECO:0000256" key="10">
    <source>
        <dbReference type="ARBA" id="ARBA00023237"/>
    </source>
</evidence>
<dbReference type="GO" id="GO:0006811">
    <property type="term" value="P:monoatomic ion transport"/>
    <property type="evidence" value="ECO:0007669"/>
    <property type="project" value="UniProtKB-KW"/>
</dbReference>
<reference evidence="16 17" key="1">
    <citation type="submission" date="2020-08" db="EMBL/GenBank/DDBJ databases">
        <authorList>
            <person name="Criscuolo A."/>
        </authorList>
    </citation>
    <scope>NUCLEOTIDE SEQUENCE [LARGE SCALE GENOMIC DNA]</scope>
    <source>
        <strain evidence="16">CIP111764</strain>
    </source>
</reference>
<evidence type="ECO:0000259" key="14">
    <source>
        <dbReference type="Pfam" id="PF00593"/>
    </source>
</evidence>
<keyword evidence="10 11" id="KW-0998">Cell outer membrane</keyword>
<dbReference type="GO" id="GO:0046930">
    <property type="term" value="C:pore complex"/>
    <property type="evidence" value="ECO:0007669"/>
    <property type="project" value="UniProtKB-KW"/>
</dbReference>
<accession>A0A7U7EMQ7</accession>
<dbReference type="SUPFAM" id="SSF56935">
    <property type="entry name" value="Porins"/>
    <property type="match status" value="1"/>
</dbReference>
<comment type="caution">
    <text evidence="16">The sequence shown here is derived from an EMBL/GenBank/DDBJ whole genome shotgun (WGS) entry which is preliminary data.</text>
</comment>
<dbReference type="InterPro" id="IPR036942">
    <property type="entry name" value="Beta-barrel_TonB_sf"/>
</dbReference>
<evidence type="ECO:0000256" key="11">
    <source>
        <dbReference type="PROSITE-ProRule" id="PRU01360"/>
    </source>
</evidence>
<dbReference type="EMBL" id="CAJFCI010000039">
    <property type="protein sequence ID" value="CAD5107701.1"/>
    <property type="molecule type" value="Genomic_DNA"/>
</dbReference>
<dbReference type="PANTHER" id="PTHR30069:SF53">
    <property type="entry name" value="COLICIN I RECEPTOR-RELATED"/>
    <property type="match status" value="1"/>
</dbReference>
<evidence type="ECO:0000259" key="15">
    <source>
        <dbReference type="Pfam" id="PF07715"/>
    </source>
</evidence>
<dbReference type="Gene3D" id="2.40.170.20">
    <property type="entry name" value="TonB-dependent receptor, beta-barrel domain"/>
    <property type="match status" value="1"/>
</dbReference>
<keyword evidence="4 11" id="KW-0812">Transmembrane</keyword>
<dbReference type="GO" id="GO:0009279">
    <property type="term" value="C:cell outer membrane"/>
    <property type="evidence" value="ECO:0007669"/>
    <property type="project" value="UniProtKB-SubCell"/>
</dbReference>
<evidence type="ECO:0000256" key="1">
    <source>
        <dbReference type="ARBA" id="ARBA00004571"/>
    </source>
</evidence>
<keyword evidence="3 11" id="KW-1134">Transmembrane beta strand</keyword>
<dbReference type="InterPro" id="IPR000531">
    <property type="entry name" value="Beta-barrel_TonB"/>
</dbReference>
<keyword evidence="17" id="KW-1185">Reference proteome</keyword>
<sequence>MSKSLFASTAALLCGVSSFSPLALAASGSLELDQQVVTATRLEQAVPNLAATTVIGRDEIERSQAQSVPELLRKVPGVSIANNGGPGKSTSLFMRGTNSNHVLVLIDGVKAGSVTSGGSALQDLPVELIERIEVVRGPRSSLYGSEAIGGVIQIFTRKGGGEGAKPFFSAGYGTHDTYEGSVGVSGGDGKGWYSLGISGSDTDGINVKPAGASGYEDDSDGYRNLSGSLNAGYRFDNGLELDGNLLQTKSHNDYDSVSSRRTSGFNAYADGQTRVVGGRARFNPLAPWRVTVQAGRSEDKSDAYQDGAFYSRFDSRRDSISWQNDLTLAEGHILTLGADYQRDEVNGNTAYAEDSRDNKGAFVQYLGQAGRHDWQLSLRHDDDEQFGNHDTGNIGWGYLLTEELRFTANYGTAFKAPTFNQLYYPGFGNPDLDAEKSHSVEVGLNGEHAWGHWAANAYRTKIEDLISTITVNGMSQAEGVDSARIRGLELVLGSDLLGWQWNANYSLMDAENRSKRSSRTGIAYYGKDLNRRPGQTFNLDVDRAFGAFSVGATLSAQDSAYDDLENQKELSGFATLDLRGEYRITPEWRLQTRVANLLDADYETADGFNQPGQAVYFTVRYQAL</sequence>
<evidence type="ECO:0000256" key="7">
    <source>
        <dbReference type="ARBA" id="ARBA00023077"/>
    </source>
</evidence>
<keyword evidence="2 11" id="KW-0813">Transport</keyword>
<evidence type="ECO:0000256" key="8">
    <source>
        <dbReference type="ARBA" id="ARBA00023114"/>
    </source>
</evidence>
<feature type="domain" description="TonB-dependent receptor plug" evidence="15">
    <location>
        <begin position="50"/>
        <end position="151"/>
    </location>
</feature>
<dbReference type="CDD" id="cd01347">
    <property type="entry name" value="ligand_gated_channel"/>
    <property type="match status" value="1"/>
</dbReference>
<evidence type="ECO:0000256" key="3">
    <source>
        <dbReference type="ARBA" id="ARBA00022452"/>
    </source>
</evidence>
<name>A0A7U7EMQ7_9GAMM</name>
<dbReference type="Gene3D" id="2.170.130.10">
    <property type="entry name" value="TonB-dependent receptor, plug domain"/>
    <property type="match status" value="1"/>
</dbReference>
<evidence type="ECO:0000256" key="12">
    <source>
        <dbReference type="RuleBase" id="RU003357"/>
    </source>
</evidence>
<dbReference type="AlphaFoldDB" id="A0A7U7EMQ7"/>
<dbReference type="RefSeq" id="WP_187671040.1">
    <property type="nucleotide sequence ID" value="NZ_CAJFCI010000039.1"/>
</dbReference>
<proteinExistence type="inferred from homology"/>
<evidence type="ECO:0000256" key="2">
    <source>
        <dbReference type="ARBA" id="ARBA00022448"/>
    </source>
</evidence>
<evidence type="ECO:0000313" key="17">
    <source>
        <dbReference type="Proteomes" id="UP000583387"/>
    </source>
</evidence>
<keyword evidence="5 13" id="KW-0732">Signal</keyword>
<organism evidence="16 17">
    <name type="scientific">Zestomonas carbonaria</name>
    <dbReference type="NCBI Taxonomy" id="2762745"/>
    <lineage>
        <taxon>Bacteria</taxon>
        <taxon>Pseudomonadati</taxon>
        <taxon>Pseudomonadota</taxon>
        <taxon>Gammaproteobacteria</taxon>
        <taxon>Pseudomonadales</taxon>
        <taxon>Pseudomonadaceae</taxon>
        <taxon>Zestomonas</taxon>
    </lineage>
</organism>
<feature type="domain" description="TonB-dependent receptor-like beta-barrel" evidence="14">
    <location>
        <begin position="190"/>
        <end position="597"/>
    </location>
</feature>
<dbReference type="Proteomes" id="UP000583387">
    <property type="component" value="Unassembled WGS sequence"/>
</dbReference>
<dbReference type="NCBIfam" id="TIGR01779">
    <property type="entry name" value="TonB-B12"/>
    <property type="match status" value="1"/>
</dbReference>
<evidence type="ECO:0000256" key="13">
    <source>
        <dbReference type="SAM" id="SignalP"/>
    </source>
</evidence>
<comment type="subcellular location">
    <subcellularLocation>
        <location evidence="1 11">Cell outer membrane</location>
        <topology evidence="1 11">Multi-pass membrane protein</topology>
    </subcellularLocation>
</comment>
<evidence type="ECO:0000256" key="4">
    <source>
        <dbReference type="ARBA" id="ARBA00022692"/>
    </source>
</evidence>
<feature type="chain" id="PRO_5030963267" evidence="13">
    <location>
        <begin position="26"/>
        <end position="624"/>
    </location>
</feature>
<dbReference type="InterPro" id="IPR012910">
    <property type="entry name" value="Plug_dom"/>
</dbReference>
<evidence type="ECO:0000313" key="16">
    <source>
        <dbReference type="EMBL" id="CAD5107701.1"/>
    </source>
</evidence>
<dbReference type="InterPro" id="IPR037066">
    <property type="entry name" value="Plug_dom_sf"/>
</dbReference>
<dbReference type="Pfam" id="PF07715">
    <property type="entry name" value="Plug"/>
    <property type="match status" value="1"/>
</dbReference>
<dbReference type="Pfam" id="PF00593">
    <property type="entry name" value="TonB_dep_Rec_b-barrel"/>
    <property type="match status" value="1"/>
</dbReference>
<protein>
    <submittedName>
        <fullName evidence="16">Vitamin B12 transporter BtuB</fullName>
    </submittedName>
</protein>
<feature type="signal peptide" evidence="13">
    <location>
        <begin position="1"/>
        <end position="25"/>
    </location>
</feature>
<dbReference type="GO" id="GO:0015288">
    <property type="term" value="F:porin activity"/>
    <property type="evidence" value="ECO:0007669"/>
    <property type="project" value="UniProtKB-KW"/>
</dbReference>
<dbReference type="InterPro" id="IPR010101">
    <property type="entry name" value="B12_transptr_BtuB"/>
</dbReference>
<evidence type="ECO:0000256" key="6">
    <source>
        <dbReference type="ARBA" id="ARBA00023065"/>
    </source>
</evidence>
<comment type="similarity">
    <text evidence="11 12">Belongs to the TonB-dependent receptor family.</text>
</comment>